<evidence type="ECO:0000313" key="3">
    <source>
        <dbReference type="Proteomes" id="UP000676409"/>
    </source>
</evidence>
<dbReference type="Gene3D" id="3.30.1370.110">
    <property type="match status" value="1"/>
</dbReference>
<dbReference type="RefSeq" id="WP_211936712.1">
    <property type="nucleotide sequence ID" value="NZ_CP073078.1"/>
</dbReference>
<protein>
    <submittedName>
        <fullName evidence="2">Smr/MutS family protein</fullName>
    </submittedName>
</protein>
<dbReference type="PANTHER" id="PTHR35562">
    <property type="entry name" value="DNA ENDONUCLEASE SMRA-RELATED"/>
    <property type="match status" value="1"/>
</dbReference>
<dbReference type="KEGG" id="caul:KCG34_16450"/>
<dbReference type="PANTHER" id="PTHR35562:SF2">
    <property type="entry name" value="DNA ENDONUCLEASE SMRA-RELATED"/>
    <property type="match status" value="1"/>
</dbReference>
<evidence type="ECO:0000259" key="1">
    <source>
        <dbReference type="PROSITE" id="PS50828"/>
    </source>
</evidence>
<dbReference type="EMBL" id="CP073078">
    <property type="protein sequence ID" value="QUD86660.1"/>
    <property type="molecule type" value="Genomic_DNA"/>
</dbReference>
<dbReference type="InterPro" id="IPR002625">
    <property type="entry name" value="Smr_dom"/>
</dbReference>
<keyword evidence="3" id="KW-1185">Reference proteome</keyword>
<feature type="domain" description="Smr" evidence="1">
    <location>
        <begin position="83"/>
        <end position="164"/>
    </location>
</feature>
<dbReference type="Proteomes" id="UP000676409">
    <property type="component" value="Chromosome"/>
</dbReference>
<dbReference type="Pfam" id="PF01713">
    <property type="entry name" value="Smr"/>
    <property type="match status" value="1"/>
</dbReference>
<name>A0A975FWG0_9CAUL</name>
<dbReference type="PROSITE" id="PS50828">
    <property type="entry name" value="SMR"/>
    <property type="match status" value="1"/>
</dbReference>
<reference evidence="2" key="1">
    <citation type="submission" date="2021-04" db="EMBL/GenBank/DDBJ databases">
        <title>The complete genome sequence of Caulobacter sp. S6.</title>
        <authorList>
            <person name="Tang Y."/>
            <person name="Ouyang W."/>
            <person name="Liu Q."/>
            <person name="Huang B."/>
            <person name="Guo Z."/>
            <person name="Lei P."/>
        </authorList>
    </citation>
    <scope>NUCLEOTIDE SEQUENCE</scope>
    <source>
        <strain evidence="2">S6</strain>
    </source>
</reference>
<evidence type="ECO:0000313" key="2">
    <source>
        <dbReference type="EMBL" id="QUD86660.1"/>
    </source>
</evidence>
<dbReference type="SMART" id="SM00463">
    <property type="entry name" value="SMR"/>
    <property type="match status" value="1"/>
</dbReference>
<dbReference type="SUPFAM" id="SSF160443">
    <property type="entry name" value="SMR domain-like"/>
    <property type="match status" value="1"/>
</dbReference>
<dbReference type="AlphaFoldDB" id="A0A975FWG0"/>
<accession>A0A975FWG0</accession>
<organism evidence="2 3">
    <name type="scientific">Phenylobacterium montanum</name>
    <dbReference type="NCBI Taxonomy" id="2823693"/>
    <lineage>
        <taxon>Bacteria</taxon>
        <taxon>Pseudomonadati</taxon>
        <taxon>Pseudomonadota</taxon>
        <taxon>Alphaproteobacteria</taxon>
        <taxon>Caulobacterales</taxon>
        <taxon>Caulobacteraceae</taxon>
        <taxon>Phenylobacterium</taxon>
    </lineage>
</organism>
<dbReference type="InterPro" id="IPR036063">
    <property type="entry name" value="Smr_dom_sf"/>
</dbReference>
<gene>
    <name evidence="2" type="ORF">KCG34_16450</name>
</gene>
<sequence length="168" mass="18498">MTRRLRPEETHIWAKVAATVRPAPGRHFPTALPLETKPETLPAVAPQPAPAARPQIKRHGPLEGIEPRRKRRIVREQELGPRIDLHGLDQDRARQALTGFIARASEDGWRAVLVITGKGALGDGVLRRMVPHWLAEPPLRALVAGVSEAQRHHGGAGALYVALKRQRG</sequence>
<proteinExistence type="predicted"/>